<proteinExistence type="predicted"/>
<dbReference type="Gene3D" id="3.90.1150.10">
    <property type="entry name" value="Aspartate Aminotransferase, domain 1"/>
    <property type="match status" value="1"/>
</dbReference>
<dbReference type="GO" id="GO:0008483">
    <property type="term" value="F:transaminase activity"/>
    <property type="evidence" value="ECO:0007669"/>
    <property type="project" value="UniProtKB-KW"/>
</dbReference>
<comment type="cofactor">
    <cofactor evidence="1">
        <name>pyridoxal 5'-phosphate</name>
        <dbReference type="ChEBI" id="CHEBI:597326"/>
    </cofactor>
</comment>
<dbReference type="InterPro" id="IPR015422">
    <property type="entry name" value="PyrdxlP-dep_Trfase_small"/>
</dbReference>
<evidence type="ECO:0000259" key="5">
    <source>
        <dbReference type="Pfam" id="PF00155"/>
    </source>
</evidence>
<dbReference type="EMBL" id="BAAAQM010000033">
    <property type="protein sequence ID" value="GAA1984727.1"/>
    <property type="molecule type" value="Genomic_DNA"/>
</dbReference>
<evidence type="ECO:0000313" key="7">
    <source>
        <dbReference type="Proteomes" id="UP001499854"/>
    </source>
</evidence>
<keyword evidence="3" id="KW-0808">Transferase</keyword>
<evidence type="ECO:0000256" key="2">
    <source>
        <dbReference type="ARBA" id="ARBA00022576"/>
    </source>
</evidence>
<keyword evidence="2 6" id="KW-0032">Aminotransferase</keyword>
<dbReference type="InterPro" id="IPR015421">
    <property type="entry name" value="PyrdxlP-dep_Trfase_major"/>
</dbReference>
<dbReference type="Pfam" id="PF00155">
    <property type="entry name" value="Aminotran_1_2"/>
    <property type="match status" value="1"/>
</dbReference>
<dbReference type="SUPFAM" id="SSF53383">
    <property type="entry name" value="PLP-dependent transferases"/>
    <property type="match status" value="1"/>
</dbReference>
<keyword evidence="4" id="KW-0663">Pyridoxal phosphate</keyword>
<protein>
    <submittedName>
        <fullName evidence="6">PLP-dependent aminotransferase family protein</fullName>
    </submittedName>
</protein>
<organism evidence="6 7">
    <name type="scientific">Catenulispora subtropica</name>
    <dbReference type="NCBI Taxonomy" id="450798"/>
    <lineage>
        <taxon>Bacteria</taxon>
        <taxon>Bacillati</taxon>
        <taxon>Actinomycetota</taxon>
        <taxon>Actinomycetes</taxon>
        <taxon>Catenulisporales</taxon>
        <taxon>Catenulisporaceae</taxon>
        <taxon>Catenulispora</taxon>
    </lineage>
</organism>
<dbReference type="InterPro" id="IPR015424">
    <property type="entry name" value="PyrdxlP-dep_Trfase"/>
</dbReference>
<gene>
    <name evidence="6" type="ORF">GCM10009838_53490</name>
</gene>
<evidence type="ECO:0000313" key="6">
    <source>
        <dbReference type="EMBL" id="GAA1984727.1"/>
    </source>
</evidence>
<name>A0ABN2SDJ6_9ACTN</name>
<evidence type="ECO:0000256" key="3">
    <source>
        <dbReference type="ARBA" id="ARBA00022679"/>
    </source>
</evidence>
<accession>A0ABN2SDJ6</accession>
<dbReference type="InterPro" id="IPR004839">
    <property type="entry name" value="Aminotransferase_I/II_large"/>
</dbReference>
<dbReference type="Proteomes" id="UP001499854">
    <property type="component" value="Unassembled WGS sequence"/>
</dbReference>
<feature type="domain" description="Aminotransferase class I/classII large" evidence="5">
    <location>
        <begin position="117"/>
        <end position="444"/>
    </location>
</feature>
<comment type="caution">
    <text evidence="6">The sequence shown here is derived from an EMBL/GenBank/DDBJ whole genome shotgun (WGS) entry which is preliminary data.</text>
</comment>
<dbReference type="CDD" id="cd00609">
    <property type="entry name" value="AAT_like"/>
    <property type="match status" value="1"/>
</dbReference>
<evidence type="ECO:0000256" key="4">
    <source>
        <dbReference type="ARBA" id="ARBA00022898"/>
    </source>
</evidence>
<dbReference type="PANTHER" id="PTHR42790:SF19">
    <property type="entry name" value="KYNURENINE_ALPHA-AMINOADIPATE AMINOTRANSFERASE, MITOCHONDRIAL"/>
    <property type="match status" value="1"/>
</dbReference>
<reference evidence="6 7" key="1">
    <citation type="journal article" date="2019" name="Int. J. Syst. Evol. Microbiol.">
        <title>The Global Catalogue of Microorganisms (GCM) 10K type strain sequencing project: providing services to taxonomists for standard genome sequencing and annotation.</title>
        <authorList>
            <consortium name="The Broad Institute Genomics Platform"/>
            <consortium name="The Broad Institute Genome Sequencing Center for Infectious Disease"/>
            <person name="Wu L."/>
            <person name="Ma J."/>
        </authorList>
    </citation>
    <scope>NUCLEOTIDE SEQUENCE [LARGE SCALE GENOMIC DNA]</scope>
    <source>
        <strain evidence="6 7">JCM 16013</strain>
    </source>
</reference>
<sequence>MAETAATAAETVVKTAVKTAVETVPATRSLRREDLHVAVHDPAAASMNFLNEVAARFPDAVSLAAGRPYDGFYTAQDIDRFLAVYRDHLTGRGLTPAQVDRTLLQYGRTNGVIGGLIARMLAADEGVEVPADAVMVTAGCQEAMVIALRGLCAGPDDVVLAVEPCYVGFTGAARILGVDVVSVPEAAGGLDPEAVLRVAHEVRASGRRARALYVVPNFANPSGVSMPVPVRRRLLDAAREADLLILEDDPYGLFGLDDEPRPALKALDTDHRVIYLGSFAKSVFPGARVGFLVADQPVVDASGRRTLLADELSTVKSMLTVNTSPIAQAVVGGMLIDSGCSLRAANRGKAEHYRGNLRTLLAALAREFGDDPRITWNAPEGGFFAVLNVPFEADEALLEVSAREYGVLWTPMRYFYAADGGERAIRLSCSVLDPDQVEEGVARLGKFVRDRVS</sequence>
<keyword evidence="7" id="KW-1185">Reference proteome</keyword>
<dbReference type="InterPro" id="IPR050859">
    <property type="entry name" value="Class-I_PLP-dep_aminotransf"/>
</dbReference>
<dbReference type="Gene3D" id="3.40.640.10">
    <property type="entry name" value="Type I PLP-dependent aspartate aminotransferase-like (Major domain)"/>
    <property type="match status" value="1"/>
</dbReference>
<evidence type="ECO:0000256" key="1">
    <source>
        <dbReference type="ARBA" id="ARBA00001933"/>
    </source>
</evidence>
<dbReference type="PANTHER" id="PTHR42790">
    <property type="entry name" value="AMINOTRANSFERASE"/>
    <property type="match status" value="1"/>
</dbReference>